<organism evidence="2 3">
    <name type="scientific">Actinoalloteichus caeruleus DSM 43889</name>
    <dbReference type="NCBI Taxonomy" id="1120930"/>
    <lineage>
        <taxon>Bacteria</taxon>
        <taxon>Bacillati</taxon>
        <taxon>Actinomycetota</taxon>
        <taxon>Actinomycetes</taxon>
        <taxon>Pseudonocardiales</taxon>
        <taxon>Pseudonocardiaceae</taxon>
        <taxon>Actinoalloteichus</taxon>
        <taxon>Actinoalloteichus cyanogriseus</taxon>
    </lineage>
</organism>
<feature type="compositionally biased region" description="Basic and acidic residues" evidence="1">
    <location>
        <begin position="16"/>
        <end position="25"/>
    </location>
</feature>
<reference evidence="2 3" key="1">
    <citation type="submission" date="2013-07" db="EMBL/GenBank/DDBJ databases">
        <authorList>
            <consortium name="DOE Joint Genome Institute"/>
            <person name="Reeve W."/>
            <person name="Huntemann M."/>
            <person name="Han J."/>
            <person name="Chen A."/>
            <person name="Kyrpides N."/>
            <person name="Mavromatis K."/>
            <person name="Markowitz V."/>
            <person name="Palaniappan K."/>
            <person name="Ivanova N."/>
            <person name="Schaumberg A."/>
            <person name="Pati A."/>
            <person name="Liolios K."/>
            <person name="Nordberg H.P."/>
            <person name="Cantor M.N."/>
            <person name="Hua S.X."/>
            <person name="Woyke T."/>
        </authorList>
    </citation>
    <scope>NUCLEOTIDE SEQUENCE [LARGE SCALE GENOMIC DNA]</scope>
    <source>
        <strain evidence="2 3">DSM 43889</strain>
    </source>
</reference>
<evidence type="ECO:0000313" key="3">
    <source>
        <dbReference type="Proteomes" id="UP000791080"/>
    </source>
</evidence>
<keyword evidence="3" id="KW-1185">Reference proteome</keyword>
<sequence length="80" mass="8557">MDRRPPPDVGPGGWRSRIDGREPARRVGNGHGADAVRLLAEPSPVATPSSGGGRPRRHRHALDVLGVRPLSRQGEGQPSR</sequence>
<proteinExistence type="predicted"/>
<comment type="caution">
    <text evidence="2">The sequence shown here is derived from an EMBL/GenBank/DDBJ whole genome shotgun (WGS) entry which is preliminary data.</text>
</comment>
<protein>
    <submittedName>
        <fullName evidence="2">Uncharacterized protein</fullName>
    </submittedName>
</protein>
<gene>
    <name evidence="2" type="ORF">G443_002468</name>
</gene>
<dbReference type="EMBL" id="AUBJ02000001">
    <property type="protein sequence ID" value="MCP2332198.1"/>
    <property type="molecule type" value="Genomic_DNA"/>
</dbReference>
<name>A0ABT1JI46_ACTCY</name>
<evidence type="ECO:0000256" key="1">
    <source>
        <dbReference type="SAM" id="MobiDB-lite"/>
    </source>
</evidence>
<reference evidence="2 3" key="2">
    <citation type="submission" date="2022-06" db="EMBL/GenBank/DDBJ databases">
        <title>Genomic Encyclopedia of Type Strains, Phase I: the one thousand microbial genomes (KMG-I) project.</title>
        <authorList>
            <person name="Kyrpides N."/>
        </authorList>
    </citation>
    <scope>NUCLEOTIDE SEQUENCE [LARGE SCALE GENOMIC DNA]</scope>
    <source>
        <strain evidence="2 3">DSM 43889</strain>
    </source>
</reference>
<evidence type="ECO:0000313" key="2">
    <source>
        <dbReference type="EMBL" id="MCP2332198.1"/>
    </source>
</evidence>
<feature type="region of interest" description="Disordered" evidence="1">
    <location>
        <begin position="1"/>
        <end position="80"/>
    </location>
</feature>
<dbReference type="Proteomes" id="UP000791080">
    <property type="component" value="Unassembled WGS sequence"/>
</dbReference>
<accession>A0ABT1JI46</accession>